<dbReference type="Proteomes" id="UP001189429">
    <property type="component" value="Unassembled WGS sequence"/>
</dbReference>
<evidence type="ECO:0000313" key="1">
    <source>
        <dbReference type="EMBL" id="CAK0801262.1"/>
    </source>
</evidence>
<sequence length="159" mass="17383">MDETSFQWAGSDTKRAGAWKATVYLCKGTKELGLLVQAKTSHFVATSVVARKALEKRFQRLGMEAKQHARRWGHEHTGRRAKKTIEKSVASGGAVDRAPKWKALRRGSVSGVSEVAVVTLRSLAGIVAGHPQQGRSLTRCLATQQQELMDPIFDATADL</sequence>
<accession>A0ABN9Q9P1</accession>
<evidence type="ECO:0000313" key="2">
    <source>
        <dbReference type="Proteomes" id="UP001189429"/>
    </source>
</evidence>
<protein>
    <submittedName>
        <fullName evidence="1">Uncharacterized protein</fullName>
    </submittedName>
</protein>
<comment type="caution">
    <text evidence="1">The sequence shown here is derived from an EMBL/GenBank/DDBJ whole genome shotgun (WGS) entry which is preliminary data.</text>
</comment>
<name>A0ABN9Q9P1_9DINO</name>
<gene>
    <name evidence="1" type="ORF">PCOR1329_LOCUS9186</name>
</gene>
<proteinExistence type="predicted"/>
<keyword evidence="2" id="KW-1185">Reference proteome</keyword>
<feature type="non-terminal residue" evidence="1">
    <location>
        <position position="159"/>
    </location>
</feature>
<reference evidence="1" key="1">
    <citation type="submission" date="2023-10" db="EMBL/GenBank/DDBJ databases">
        <authorList>
            <person name="Chen Y."/>
            <person name="Shah S."/>
            <person name="Dougan E. K."/>
            <person name="Thang M."/>
            <person name="Chan C."/>
        </authorList>
    </citation>
    <scope>NUCLEOTIDE SEQUENCE [LARGE SCALE GENOMIC DNA]</scope>
</reference>
<dbReference type="EMBL" id="CAUYUJ010002546">
    <property type="protein sequence ID" value="CAK0801262.1"/>
    <property type="molecule type" value="Genomic_DNA"/>
</dbReference>
<organism evidence="1 2">
    <name type="scientific">Prorocentrum cordatum</name>
    <dbReference type="NCBI Taxonomy" id="2364126"/>
    <lineage>
        <taxon>Eukaryota</taxon>
        <taxon>Sar</taxon>
        <taxon>Alveolata</taxon>
        <taxon>Dinophyceae</taxon>
        <taxon>Prorocentrales</taxon>
        <taxon>Prorocentraceae</taxon>
        <taxon>Prorocentrum</taxon>
    </lineage>
</organism>